<protein>
    <submittedName>
        <fullName evidence="2">Unannotated protein</fullName>
    </submittedName>
</protein>
<proteinExistence type="predicted"/>
<evidence type="ECO:0000256" key="1">
    <source>
        <dbReference type="SAM" id="MobiDB-lite"/>
    </source>
</evidence>
<name>A0A6J6RAU6_9ZZZZ</name>
<evidence type="ECO:0000313" key="2">
    <source>
        <dbReference type="EMBL" id="CAB4720997.1"/>
    </source>
</evidence>
<reference evidence="2" key="1">
    <citation type="submission" date="2020-05" db="EMBL/GenBank/DDBJ databases">
        <authorList>
            <person name="Chiriac C."/>
            <person name="Salcher M."/>
            <person name="Ghai R."/>
            <person name="Kavagutti S V."/>
        </authorList>
    </citation>
    <scope>NUCLEOTIDE SEQUENCE</scope>
</reference>
<dbReference type="AlphaFoldDB" id="A0A6J6RAU6"/>
<sequence length="169" mass="16792">MTRVPHLALRSAGLAASLLLTAGALTACGGSDDSSADDSTSGDTPSASASINNGEPGSDDTEAPSGDGSSSEFCTAYGEIVAAGGDDLAAAKDAIDKLSSVGVPDDMPDDAVAGYELIVDSINDAESEEELTELGNAFTEKDTTDLLAFTSYVSETCADALGLPSADAS</sequence>
<dbReference type="EMBL" id="CAEZXR010000257">
    <property type="protein sequence ID" value="CAB4720997.1"/>
    <property type="molecule type" value="Genomic_DNA"/>
</dbReference>
<organism evidence="2">
    <name type="scientific">freshwater metagenome</name>
    <dbReference type="NCBI Taxonomy" id="449393"/>
    <lineage>
        <taxon>unclassified sequences</taxon>
        <taxon>metagenomes</taxon>
        <taxon>ecological metagenomes</taxon>
    </lineage>
</organism>
<dbReference type="PROSITE" id="PS51257">
    <property type="entry name" value="PROKAR_LIPOPROTEIN"/>
    <property type="match status" value="1"/>
</dbReference>
<feature type="region of interest" description="Disordered" evidence="1">
    <location>
        <begin position="29"/>
        <end position="72"/>
    </location>
</feature>
<accession>A0A6J6RAU6</accession>
<feature type="compositionally biased region" description="Low complexity" evidence="1">
    <location>
        <begin position="29"/>
        <end position="50"/>
    </location>
</feature>
<gene>
    <name evidence="2" type="ORF">UFOPK2579_01976</name>
</gene>